<dbReference type="Gene3D" id="3.40.50.300">
    <property type="entry name" value="P-loop containing nucleotide triphosphate hydrolases"/>
    <property type="match status" value="2"/>
</dbReference>
<evidence type="ECO:0000313" key="11">
    <source>
        <dbReference type="EMBL" id="WAE71900.1"/>
    </source>
</evidence>
<evidence type="ECO:0000256" key="7">
    <source>
        <dbReference type="ARBA" id="ARBA00034808"/>
    </source>
</evidence>
<evidence type="ECO:0000256" key="1">
    <source>
        <dbReference type="ARBA" id="ARBA00022741"/>
    </source>
</evidence>
<comment type="catalytic activity">
    <reaction evidence="6">
        <text>Couples ATP hydrolysis with the unwinding of duplex DNA by translocating in the 3'-5' direction.</text>
        <dbReference type="EC" id="5.6.2.4"/>
    </reaction>
</comment>
<keyword evidence="4 9" id="KW-0067">ATP-binding</keyword>
<dbReference type="SUPFAM" id="SSF52540">
    <property type="entry name" value="P-loop containing nucleoside triphosphate hydrolases"/>
    <property type="match status" value="1"/>
</dbReference>
<dbReference type="Proteomes" id="UP001156498">
    <property type="component" value="Chromosome"/>
</dbReference>
<dbReference type="Pfam" id="PF00580">
    <property type="entry name" value="UvrD-helicase"/>
    <property type="match status" value="2"/>
</dbReference>
<evidence type="ECO:0000256" key="8">
    <source>
        <dbReference type="ARBA" id="ARBA00048988"/>
    </source>
</evidence>
<dbReference type="CDD" id="cd17932">
    <property type="entry name" value="DEXQc_UvrD"/>
    <property type="match status" value="1"/>
</dbReference>
<feature type="binding site" evidence="9">
    <location>
        <begin position="30"/>
        <end position="37"/>
    </location>
    <ligand>
        <name>ATP</name>
        <dbReference type="ChEBI" id="CHEBI:30616"/>
    </ligand>
</feature>
<evidence type="ECO:0000256" key="3">
    <source>
        <dbReference type="ARBA" id="ARBA00022806"/>
    </source>
</evidence>
<reference evidence="11 12" key="1">
    <citation type="journal article" date="2013" name="Int. J. Syst. Evol. Microbiol.">
        <title>Description of Streptomonospora sediminis sp. nov. and Streptomonospora nanhaiensis sp. nov., and reclassification of Nocardiopsis arabia Hozzein &amp; Goodfellow 2008 as Streptomonospora arabica comb. nov. and emended description of the genus Streptomonospora.</title>
        <authorList>
            <person name="Zhang D.F."/>
            <person name="Pan H.Q."/>
            <person name="He J."/>
            <person name="Zhang X.M."/>
            <person name="Zhang Y.G."/>
            <person name="Klenk H.P."/>
            <person name="Hu J.C."/>
            <person name="Li W.J."/>
        </authorList>
    </citation>
    <scope>NUCLEOTIDE SEQUENCE [LARGE SCALE GENOMIC DNA]</scope>
    <source>
        <strain evidence="11 12">12A09</strain>
    </source>
</reference>
<evidence type="ECO:0000256" key="9">
    <source>
        <dbReference type="PROSITE-ProRule" id="PRU00560"/>
    </source>
</evidence>
<dbReference type="EMBL" id="CP113264">
    <property type="protein sequence ID" value="WAE71900.1"/>
    <property type="molecule type" value="Genomic_DNA"/>
</dbReference>
<keyword evidence="12" id="KW-1185">Reference proteome</keyword>
<dbReference type="EC" id="5.6.2.4" evidence="7"/>
<evidence type="ECO:0000313" key="12">
    <source>
        <dbReference type="Proteomes" id="UP001156498"/>
    </source>
</evidence>
<feature type="domain" description="UvrD-like helicase ATP-binding" evidence="10">
    <location>
        <begin position="9"/>
        <end position="332"/>
    </location>
</feature>
<evidence type="ECO:0000256" key="4">
    <source>
        <dbReference type="ARBA" id="ARBA00022840"/>
    </source>
</evidence>
<comment type="catalytic activity">
    <reaction evidence="8">
        <text>ATP + H2O = ADP + phosphate + H(+)</text>
        <dbReference type="Rhea" id="RHEA:13065"/>
        <dbReference type="ChEBI" id="CHEBI:15377"/>
        <dbReference type="ChEBI" id="CHEBI:15378"/>
        <dbReference type="ChEBI" id="CHEBI:30616"/>
        <dbReference type="ChEBI" id="CHEBI:43474"/>
        <dbReference type="ChEBI" id="CHEBI:456216"/>
        <dbReference type="EC" id="5.6.2.4"/>
    </reaction>
</comment>
<name>A0ABY6YHZ3_9ACTN</name>
<keyword evidence="1 9" id="KW-0547">Nucleotide-binding</keyword>
<accession>A0ABY6YHZ3</accession>
<dbReference type="RefSeq" id="WP_267945703.1">
    <property type="nucleotide sequence ID" value="NZ_CP113264.1"/>
</dbReference>
<keyword evidence="5" id="KW-0413">Isomerase</keyword>
<dbReference type="PANTHER" id="PTHR11070">
    <property type="entry name" value="UVRD / RECB / PCRA DNA HELICASE FAMILY MEMBER"/>
    <property type="match status" value="1"/>
</dbReference>
<dbReference type="InterPro" id="IPR000212">
    <property type="entry name" value="DNA_helicase_UvrD/REP"/>
</dbReference>
<dbReference type="InterPro" id="IPR014016">
    <property type="entry name" value="UvrD-like_ATP-bd"/>
</dbReference>
<evidence type="ECO:0000256" key="5">
    <source>
        <dbReference type="ARBA" id="ARBA00023235"/>
    </source>
</evidence>
<evidence type="ECO:0000259" key="10">
    <source>
        <dbReference type="PROSITE" id="PS51198"/>
    </source>
</evidence>
<keyword evidence="2 9" id="KW-0378">Hydrolase</keyword>
<keyword evidence="3 9" id="KW-0347">Helicase</keyword>
<organism evidence="11 12">
    <name type="scientific">Streptomonospora nanhaiensis</name>
    <dbReference type="NCBI Taxonomy" id="1323731"/>
    <lineage>
        <taxon>Bacteria</taxon>
        <taxon>Bacillati</taxon>
        <taxon>Actinomycetota</taxon>
        <taxon>Actinomycetes</taxon>
        <taxon>Streptosporangiales</taxon>
        <taxon>Nocardiopsidaceae</taxon>
        <taxon>Streptomonospora</taxon>
    </lineage>
</organism>
<sequence length="638" mass="70753">MNASDPLDELTDEQRAVVEQPADAQVLVTAGPGAGKTHTLIRRLDFLVSEEEVGPGEILVLTFSRAAVRELRARTITHGGSARHVRAQTFDSWALDLLMKVDAGGGWEERSFDARIEGARRAIEDGLAEEELGGDLVHVVIDEVQDLVGPRREMVEVLLDEFDPGFTVVGDPAQSIYGFTVPDVEQRAQETGRFFTWVRRTFGEDLIELRLTSNFRACTAESGLALPHGPELRRDAESGRVAGPGIHEELRGSLRTTLSLDMDEFGFLSLGSHEGTTAVLCRTNGQALLLSGSLWQGGVHHRLQRSARDRGAPAWLAFLFRKVDGSILTRSRFEEVVSAYGLPVDEVEPLWLGLRRSARDGARNVDMGRLRTAMALGRLADELTAQPPASLVVSSFHRAKGLEFDRVVVVDPGSLPVGEQKSEKGGRKKRERHVDVAEEARLLYVAMTRPRQELLHMDPPEQYFVRSAPGLDRWGRYSFRRWARLGLELHAGDVCTEFPAGTHGFTEDPQKVQEYLATGVRQGDEVRLERLLPDSDEPGRSPHYVVVHQERPIGMLSDRLRSDLYHFMKLGPSYEPRNWPCLLSGVRIDSVEASAGSEAAGLRAGLGSRGVWLTPRLTGLSTFEYDPKPEEENHDDST</sequence>
<dbReference type="PROSITE" id="PS51198">
    <property type="entry name" value="UVRD_HELICASE_ATP_BIND"/>
    <property type="match status" value="1"/>
</dbReference>
<evidence type="ECO:0000256" key="2">
    <source>
        <dbReference type="ARBA" id="ARBA00022801"/>
    </source>
</evidence>
<dbReference type="Pfam" id="PF13361">
    <property type="entry name" value="UvrD_C"/>
    <property type="match status" value="1"/>
</dbReference>
<dbReference type="InterPro" id="IPR014017">
    <property type="entry name" value="DNA_helicase_UvrD-like_C"/>
</dbReference>
<gene>
    <name evidence="11" type="ORF">OUQ99_22055</name>
</gene>
<dbReference type="InterPro" id="IPR027417">
    <property type="entry name" value="P-loop_NTPase"/>
</dbReference>
<proteinExistence type="predicted"/>
<evidence type="ECO:0000256" key="6">
    <source>
        <dbReference type="ARBA" id="ARBA00034617"/>
    </source>
</evidence>
<protein>
    <recommendedName>
        <fullName evidence="7">DNA 3'-5' helicase</fullName>
        <ecNumber evidence="7">5.6.2.4</ecNumber>
    </recommendedName>
</protein>